<proteinExistence type="predicted"/>
<dbReference type="EMBL" id="JAYKXN010000008">
    <property type="protein sequence ID" value="KAK7262940.1"/>
    <property type="molecule type" value="Genomic_DNA"/>
</dbReference>
<evidence type="ECO:0000256" key="1">
    <source>
        <dbReference type="SAM" id="Phobius"/>
    </source>
</evidence>
<keyword evidence="1" id="KW-0812">Transmembrane</keyword>
<keyword evidence="1" id="KW-0472">Membrane</keyword>
<evidence type="ECO:0000313" key="3">
    <source>
        <dbReference type="Proteomes" id="UP001359559"/>
    </source>
</evidence>
<reference evidence="2 3" key="1">
    <citation type="submission" date="2024-01" db="EMBL/GenBank/DDBJ databases">
        <title>The genomes of 5 underutilized Papilionoideae crops provide insights into root nodulation and disease resistance.</title>
        <authorList>
            <person name="Yuan L."/>
        </authorList>
    </citation>
    <scope>NUCLEOTIDE SEQUENCE [LARGE SCALE GENOMIC DNA]</scope>
    <source>
        <strain evidence="2">LY-2023</strain>
        <tissue evidence="2">Leaf</tissue>
    </source>
</reference>
<name>A0AAN9EUN6_CLITE</name>
<comment type="caution">
    <text evidence="2">The sequence shown here is derived from an EMBL/GenBank/DDBJ whole genome shotgun (WGS) entry which is preliminary data.</text>
</comment>
<organism evidence="2 3">
    <name type="scientific">Clitoria ternatea</name>
    <name type="common">Butterfly pea</name>
    <dbReference type="NCBI Taxonomy" id="43366"/>
    <lineage>
        <taxon>Eukaryota</taxon>
        <taxon>Viridiplantae</taxon>
        <taxon>Streptophyta</taxon>
        <taxon>Embryophyta</taxon>
        <taxon>Tracheophyta</taxon>
        <taxon>Spermatophyta</taxon>
        <taxon>Magnoliopsida</taxon>
        <taxon>eudicotyledons</taxon>
        <taxon>Gunneridae</taxon>
        <taxon>Pentapetalae</taxon>
        <taxon>rosids</taxon>
        <taxon>fabids</taxon>
        <taxon>Fabales</taxon>
        <taxon>Fabaceae</taxon>
        <taxon>Papilionoideae</taxon>
        <taxon>50 kb inversion clade</taxon>
        <taxon>NPAAA clade</taxon>
        <taxon>indigoferoid/millettioid clade</taxon>
        <taxon>Phaseoleae</taxon>
        <taxon>Clitoria</taxon>
    </lineage>
</organism>
<evidence type="ECO:0000313" key="2">
    <source>
        <dbReference type="EMBL" id="KAK7262940.1"/>
    </source>
</evidence>
<keyword evidence="3" id="KW-1185">Reference proteome</keyword>
<accession>A0AAN9EUN6</accession>
<feature type="transmembrane region" description="Helical" evidence="1">
    <location>
        <begin position="52"/>
        <end position="71"/>
    </location>
</feature>
<gene>
    <name evidence="2" type="ORF">RJT34_30522</name>
</gene>
<dbReference type="AlphaFoldDB" id="A0AAN9EUN6"/>
<dbReference type="Proteomes" id="UP001359559">
    <property type="component" value="Unassembled WGS sequence"/>
</dbReference>
<protein>
    <submittedName>
        <fullName evidence="2">Uncharacterized protein</fullName>
    </submittedName>
</protein>
<keyword evidence="1" id="KW-1133">Transmembrane helix</keyword>
<sequence length="114" mass="13049">MHYWSYPVGTVVLFLGPRVPTQPDTLTHTLVSVASMRCHCPHHHRPLFRFSYFHAVLPFSLLILFTVKPYITLATSPLTPPLSSLLGFSFSIFKISLPHLLLLFLFLSVMRIKK</sequence>
<feature type="transmembrane region" description="Helical" evidence="1">
    <location>
        <begin position="91"/>
        <end position="110"/>
    </location>
</feature>